<dbReference type="SUPFAM" id="SSF54909">
    <property type="entry name" value="Dimeric alpha+beta barrel"/>
    <property type="match status" value="1"/>
</dbReference>
<proteinExistence type="inferred from homology"/>
<protein>
    <recommendedName>
        <fullName evidence="2">YCII-related domain-containing protein</fullName>
    </recommendedName>
</protein>
<dbReference type="PANTHER" id="PTHR37828:SF1">
    <property type="entry name" value="YCII-RELATED DOMAIN-CONTAINING PROTEIN"/>
    <property type="match status" value="1"/>
</dbReference>
<feature type="domain" description="YCII-related" evidence="2">
    <location>
        <begin position="1"/>
        <end position="81"/>
    </location>
</feature>
<evidence type="ECO:0000259" key="2">
    <source>
        <dbReference type="Pfam" id="PF03795"/>
    </source>
</evidence>
<dbReference type="Pfam" id="PF03795">
    <property type="entry name" value="YCII"/>
    <property type="match status" value="1"/>
</dbReference>
<dbReference type="InterPro" id="IPR011008">
    <property type="entry name" value="Dimeric_a/b-barrel"/>
</dbReference>
<reference evidence="3" key="1">
    <citation type="submission" date="2020-08" db="EMBL/GenBank/DDBJ databases">
        <title>Whole genome shotgun sequence of Actinocatenispora sera NBRC 101916.</title>
        <authorList>
            <person name="Komaki H."/>
            <person name="Tamura T."/>
        </authorList>
    </citation>
    <scope>NUCLEOTIDE SEQUENCE</scope>
    <source>
        <strain evidence="3">NBRC 101916</strain>
    </source>
</reference>
<organism evidence="3 4">
    <name type="scientific">Actinocatenispora sera</name>
    <dbReference type="NCBI Taxonomy" id="390989"/>
    <lineage>
        <taxon>Bacteria</taxon>
        <taxon>Bacillati</taxon>
        <taxon>Actinomycetota</taxon>
        <taxon>Actinomycetes</taxon>
        <taxon>Micromonosporales</taxon>
        <taxon>Micromonosporaceae</taxon>
        <taxon>Actinocatenispora</taxon>
    </lineage>
</organism>
<evidence type="ECO:0000313" key="4">
    <source>
        <dbReference type="Proteomes" id="UP000680750"/>
    </source>
</evidence>
<accession>A0A810L0N8</accession>
<gene>
    <name evidence="3" type="ORF">Asera_21540</name>
</gene>
<sequence>MYILLLDYLKPLSEIDALLPAHRDYLDRYYGDGTFVLSGRQVPRTGGAILARHVDRATIDRIVTEDPFARAGVARYRVVEVEPTRTAAGAGSVFG</sequence>
<comment type="similarity">
    <text evidence="1">Belongs to the YciI family.</text>
</comment>
<dbReference type="RefSeq" id="WP_030446806.1">
    <property type="nucleotide sequence ID" value="NZ_AP023354.1"/>
</dbReference>
<evidence type="ECO:0000256" key="1">
    <source>
        <dbReference type="ARBA" id="ARBA00007689"/>
    </source>
</evidence>
<dbReference type="InterPro" id="IPR005545">
    <property type="entry name" value="YCII"/>
</dbReference>
<dbReference type="Gene3D" id="3.30.70.1060">
    <property type="entry name" value="Dimeric alpha+beta barrel"/>
    <property type="match status" value="1"/>
</dbReference>
<dbReference type="OrthoDB" id="9814407at2"/>
<dbReference type="EMBL" id="AP023354">
    <property type="protein sequence ID" value="BCJ28046.1"/>
    <property type="molecule type" value="Genomic_DNA"/>
</dbReference>
<name>A0A810L0N8_9ACTN</name>
<evidence type="ECO:0000313" key="3">
    <source>
        <dbReference type="EMBL" id="BCJ28046.1"/>
    </source>
</evidence>
<dbReference type="KEGG" id="aser:Asera_21540"/>
<keyword evidence="4" id="KW-1185">Reference proteome</keyword>
<dbReference type="Proteomes" id="UP000680750">
    <property type="component" value="Chromosome"/>
</dbReference>
<dbReference type="PANTHER" id="PTHR37828">
    <property type="entry name" value="GSR2449 PROTEIN"/>
    <property type="match status" value="1"/>
</dbReference>
<dbReference type="AlphaFoldDB" id="A0A810L0N8"/>